<gene>
    <name evidence="2" type="primary">prkC_0</name>
    <name evidence="2" type="ORF">g.79044</name>
</gene>
<keyword evidence="2" id="KW-0808">Transferase</keyword>
<reference evidence="2" key="1">
    <citation type="submission" date="2015-07" db="EMBL/GenBank/DDBJ databases">
        <title>Transcriptome Assembly of Anthurium amnicola.</title>
        <authorList>
            <person name="Suzuki J."/>
        </authorList>
    </citation>
    <scope>NUCLEOTIDE SEQUENCE</scope>
</reference>
<accession>A0A1D1XYI3</accession>
<name>A0A1D1XYI3_9ARAE</name>
<dbReference type="AlphaFoldDB" id="A0A1D1XYI3"/>
<dbReference type="EMBL" id="GDJX01020470">
    <property type="protein sequence ID" value="JAT47466.1"/>
    <property type="molecule type" value="Transcribed_RNA"/>
</dbReference>
<proteinExistence type="predicted"/>
<feature type="non-terminal residue" evidence="2">
    <location>
        <position position="1"/>
    </location>
</feature>
<sequence>RPRLPTSLHHPSVHGPWSPTQSNPTPAVVSYVINKKEVTVDRDRIKELPRSPRGSCGHLHHLAHTHTHDHLDLSSHTCLIHPNPLISSPTHHALYKFPSPPPYSPAAHSSSSLQVQAAAAAPSAVMDRCLVSVFLLLPLLFSVGHAALTLHDIWNMVLPGSASSSKAVSDHLPQGKVMSSLPTAGEAGEVVDHNPKFRVDAGTKVWPFVYYSKSDTKGTLDWGTMGWPYIYYTKGYDWGTNSPGNDAASHNGRKAGDGFRL</sequence>
<evidence type="ECO:0000313" key="2">
    <source>
        <dbReference type="EMBL" id="JAT47466.1"/>
    </source>
</evidence>
<dbReference type="GO" id="GO:0016301">
    <property type="term" value="F:kinase activity"/>
    <property type="evidence" value="ECO:0007669"/>
    <property type="project" value="UniProtKB-KW"/>
</dbReference>
<feature type="region of interest" description="Disordered" evidence="1">
    <location>
        <begin position="1"/>
        <end position="24"/>
    </location>
</feature>
<protein>
    <submittedName>
        <fullName evidence="2">Serine/threonine-protein kinase PrkC</fullName>
    </submittedName>
</protein>
<keyword evidence="2" id="KW-0418">Kinase</keyword>
<organism evidence="2">
    <name type="scientific">Anthurium amnicola</name>
    <dbReference type="NCBI Taxonomy" id="1678845"/>
    <lineage>
        <taxon>Eukaryota</taxon>
        <taxon>Viridiplantae</taxon>
        <taxon>Streptophyta</taxon>
        <taxon>Embryophyta</taxon>
        <taxon>Tracheophyta</taxon>
        <taxon>Spermatophyta</taxon>
        <taxon>Magnoliopsida</taxon>
        <taxon>Liliopsida</taxon>
        <taxon>Araceae</taxon>
        <taxon>Pothoideae</taxon>
        <taxon>Potheae</taxon>
        <taxon>Anthurium</taxon>
    </lineage>
</organism>
<evidence type="ECO:0000256" key="1">
    <source>
        <dbReference type="SAM" id="MobiDB-lite"/>
    </source>
</evidence>